<dbReference type="Pfam" id="PF00374">
    <property type="entry name" value="NiFeSe_Hases"/>
    <property type="match status" value="1"/>
</dbReference>
<dbReference type="RefSeq" id="WP_040201370.1">
    <property type="nucleotide sequence ID" value="NZ_CP010311.1"/>
</dbReference>
<feature type="binding site" evidence="9">
    <location>
        <position position="502"/>
    </location>
    <ligand>
        <name>Mg(2+)</name>
        <dbReference type="ChEBI" id="CHEBI:18420"/>
    </ligand>
</feature>
<evidence type="ECO:0000256" key="7">
    <source>
        <dbReference type="ARBA" id="ARBA00022764"/>
    </source>
</evidence>
<evidence type="ECO:0000256" key="10">
    <source>
        <dbReference type="RuleBase" id="RU003896"/>
    </source>
</evidence>
<evidence type="ECO:0000256" key="8">
    <source>
        <dbReference type="ARBA" id="ARBA00023002"/>
    </source>
</evidence>
<feature type="binding site" evidence="9">
    <location>
        <position position="496"/>
    </location>
    <ligand>
        <name>Ni(2+)</name>
        <dbReference type="ChEBI" id="CHEBI:49786"/>
    </ligand>
</feature>
<feature type="binding site" evidence="9">
    <location>
        <position position="63"/>
    </location>
    <ligand>
        <name>Fe cation</name>
        <dbReference type="ChEBI" id="CHEBI:24875"/>
    </ligand>
</feature>
<dbReference type="SUPFAM" id="SSF56762">
    <property type="entry name" value="HydB/Nqo4-like"/>
    <property type="match status" value="1"/>
</dbReference>
<comment type="cofactor">
    <cofactor evidence="1 9">
        <name>Ni(2+)</name>
        <dbReference type="ChEBI" id="CHEBI:49786"/>
    </cofactor>
</comment>
<dbReference type="OrthoDB" id="9761717at2"/>
<gene>
    <name evidence="11" type="ORF">GSUB_14145</name>
</gene>
<evidence type="ECO:0000256" key="2">
    <source>
        <dbReference type="ARBA" id="ARBA00004418"/>
    </source>
</evidence>
<feature type="binding site" evidence="9">
    <location>
        <position position="41"/>
    </location>
    <ligand>
        <name>Mg(2+)</name>
        <dbReference type="ChEBI" id="CHEBI:18420"/>
    </ligand>
</feature>
<comment type="similarity">
    <text evidence="3 10">Belongs to the [NiFe]/[NiFeSe] hydrogenase large subunit family.</text>
</comment>
<keyword evidence="9" id="KW-0408">Iron</keyword>
<evidence type="ECO:0000256" key="9">
    <source>
        <dbReference type="PIRSR" id="PIRSR601501-1"/>
    </source>
</evidence>
<dbReference type="PROSITE" id="PS00507">
    <property type="entry name" value="NI_HGENASE_L_1"/>
    <property type="match status" value="1"/>
</dbReference>
<name>A0A0B5FH29_9BACT</name>
<keyword evidence="6 9" id="KW-0479">Metal-binding</keyword>
<evidence type="ECO:0000256" key="3">
    <source>
        <dbReference type="ARBA" id="ARBA00009292"/>
    </source>
</evidence>
<evidence type="ECO:0000313" key="12">
    <source>
        <dbReference type="Proteomes" id="UP000035036"/>
    </source>
</evidence>
<dbReference type="FunFam" id="1.10.645.10:FF:000002">
    <property type="entry name" value="Hydrogenase 2 large subunit"/>
    <property type="match status" value="1"/>
</dbReference>
<dbReference type="PROSITE" id="PS00508">
    <property type="entry name" value="NI_HGENASE_L_2"/>
    <property type="match status" value="1"/>
</dbReference>
<dbReference type="InterPro" id="IPR018194">
    <property type="entry name" value="Ni-dep_hyd_lsu_Ni_BS"/>
</dbReference>
<dbReference type="GO" id="GO:0042597">
    <property type="term" value="C:periplasmic space"/>
    <property type="evidence" value="ECO:0007669"/>
    <property type="project" value="UniProtKB-SubCell"/>
</dbReference>
<dbReference type="Gene3D" id="1.10.645.10">
    <property type="entry name" value="Cytochrome-c3 Hydrogenase, chain B"/>
    <property type="match status" value="1"/>
</dbReference>
<dbReference type="Proteomes" id="UP000035036">
    <property type="component" value="Chromosome"/>
</dbReference>
<feature type="binding site" evidence="9">
    <location>
        <position position="499"/>
    </location>
    <ligand>
        <name>Fe cation</name>
        <dbReference type="ChEBI" id="CHEBI:24875"/>
    </ligand>
</feature>
<keyword evidence="7" id="KW-0574">Periplasm</keyword>
<feature type="binding site" evidence="9">
    <location>
        <position position="63"/>
    </location>
    <ligand>
        <name>Ni(2+)</name>
        <dbReference type="ChEBI" id="CHEBI:49786"/>
    </ligand>
</feature>
<dbReference type="HOGENOM" id="CLU_030087_0_0_7"/>
<protein>
    <submittedName>
        <fullName evidence="11">Iron hydrogenase</fullName>
    </submittedName>
</protein>
<keyword evidence="8 10" id="KW-0560">Oxidoreductase</keyword>
<dbReference type="EMBL" id="CP010311">
    <property type="protein sequence ID" value="AJF07462.1"/>
    <property type="molecule type" value="Genomic_DNA"/>
</dbReference>
<feature type="binding site" evidence="9">
    <location>
        <position position="60"/>
    </location>
    <ligand>
        <name>Ni(2+)</name>
        <dbReference type="ChEBI" id="CHEBI:49786"/>
    </ligand>
</feature>
<comment type="subcellular location">
    <subcellularLocation>
        <location evidence="2">Periplasm</location>
    </subcellularLocation>
</comment>
<keyword evidence="5 9" id="KW-0533">Nickel</keyword>
<evidence type="ECO:0000256" key="4">
    <source>
        <dbReference type="ARBA" id="ARBA00011771"/>
    </source>
</evidence>
<reference evidence="11 12" key="1">
    <citation type="journal article" date="2015" name="Genome Announc.">
        <title>Genomes of Geoalkalibacter ferrihydriticus Z-0531T and Geoalkalibacter subterraneus Red1T, Two Haloalkaliphilic Metal-Reducing Deltaproteobacteria.</title>
        <authorList>
            <person name="Badalamenti J.P."/>
            <person name="Krajmalnik-Brown R."/>
            <person name="Torres C.I."/>
            <person name="Bond D.R."/>
        </authorList>
    </citation>
    <scope>NUCLEOTIDE SEQUENCE [LARGE SCALE GENOMIC DNA]</scope>
    <source>
        <strain evidence="11 12">Red1</strain>
    </source>
</reference>
<sequence>MGKIVIDPLTRIEGHLKVEAVLEGGVVKEAKSSGMLYRGLENVLTGRDPRDAARIMQRICGVCPTSHGLTACFALDEAYGVNGSIPLNGRVMRNLIQGANFVQSHILHFYQLAALDYVDVTAVADYNGSDPTLKKVREFIDRGHLGPFMPRYEGDYRLSKEENRAAVAHYVEALNLRRLAHEATAVFGGKMPHNMSIVPGGVTAQASVDKVANFMWKIEQLLDFIDTRYLPDVLMVAERYPDYFTIGGGTTNMMSFGVFDLDSKSDLTQRRRWIPQGIVRSDLKLEHLDPGRITEEVENSWYRDTGPVHPYDGSTVADRDKAGAYSWCKSPRYAGDVMEVGPLARMLASYAGGDREVRELVDGVLGKFNAGPQALYSVLGRHAARAIECKLVAEKLKQWVLELQPGQPVCADYPLEVTNRGMGLHEAPRGALGHWIDVEGGRTRNYQAVVPTTWNAGPMDGKGVPGPMEQALIGTKVRDEENPFELVRIVRSYDPCLSCAVHVVSPKGRDLGRFVVGPE</sequence>
<organism evidence="11 12">
    <name type="scientific">Geoalkalibacter subterraneus</name>
    <dbReference type="NCBI Taxonomy" id="483547"/>
    <lineage>
        <taxon>Bacteria</taxon>
        <taxon>Pseudomonadati</taxon>
        <taxon>Thermodesulfobacteriota</taxon>
        <taxon>Desulfuromonadia</taxon>
        <taxon>Desulfuromonadales</taxon>
        <taxon>Geoalkalibacteraceae</taxon>
        <taxon>Geoalkalibacter</taxon>
    </lineage>
</organism>
<evidence type="ECO:0000256" key="5">
    <source>
        <dbReference type="ARBA" id="ARBA00022596"/>
    </source>
</evidence>
<dbReference type="PANTHER" id="PTHR42958:SF2">
    <property type="entry name" value="UPTAKE HYDROGENASE LARGE SUBUNIT"/>
    <property type="match status" value="1"/>
</dbReference>
<dbReference type="STRING" id="483547.GSUB_14145"/>
<comment type="subunit">
    <text evidence="4">Heterodimer of a large and a small subunit.</text>
</comment>
<dbReference type="KEGG" id="gsb:GSUB_14145"/>
<evidence type="ECO:0000256" key="6">
    <source>
        <dbReference type="ARBA" id="ARBA00022723"/>
    </source>
</evidence>
<evidence type="ECO:0000256" key="1">
    <source>
        <dbReference type="ARBA" id="ARBA00001967"/>
    </source>
</evidence>
<proteinExistence type="inferred from homology"/>
<dbReference type="InterPro" id="IPR001501">
    <property type="entry name" value="Ni-dep_hyd_lsu"/>
</dbReference>
<dbReference type="NCBIfam" id="NF033181">
    <property type="entry name" value="NiFeSe_hydrog"/>
    <property type="match status" value="1"/>
</dbReference>
<dbReference type="GO" id="GO:0016151">
    <property type="term" value="F:nickel cation binding"/>
    <property type="evidence" value="ECO:0007669"/>
    <property type="project" value="InterPro"/>
</dbReference>
<dbReference type="InterPro" id="IPR050867">
    <property type="entry name" value="NiFe/NiFeSe_hydrgnase_LSU"/>
</dbReference>
<dbReference type="AlphaFoldDB" id="A0A0B5FH29"/>
<keyword evidence="9" id="KW-0460">Magnesium</keyword>
<comment type="cofactor">
    <cofactor evidence="9">
        <name>Fe cation</name>
        <dbReference type="ChEBI" id="CHEBI:24875"/>
    </cofactor>
</comment>
<dbReference type="InterPro" id="IPR029014">
    <property type="entry name" value="NiFe-Hase_large"/>
</dbReference>
<evidence type="ECO:0000313" key="11">
    <source>
        <dbReference type="EMBL" id="AJF07462.1"/>
    </source>
</evidence>
<accession>A0A0B5FH29</accession>
<keyword evidence="12" id="KW-1185">Reference proteome</keyword>
<dbReference type="PANTHER" id="PTHR42958">
    <property type="entry name" value="HYDROGENASE-2 LARGE CHAIN"/>
    <property type="match status" value="1"/>
</dbReference>
<dbReference type="GO" id="GO:0008901">
    <property type="term" value="F:ferredoxin hydrogenase activity"/>
    <property type="evidence" value="ECO:0007669"/>
    <property type="project" value="InterPro"/>
</dbReference>